<dbReference type="SUPFAM" id="SSF82114">
    <property type="entry name" value="Riboflavin kinase-like"/>
    <property type="match status" value="1"/>
</dbReference>
<dbReference type="GO" id="GO:0005524">
    <property type="term" value="F:ATP binding"/>
    <property type="evidence" value="ECO:0007669"/>
    <property type="project" value="UniProtKB-KW"/>
</dbReference>
<evidence type="ECO:0000256" key="1">
    <source>
        <dbReference type="ARBA" id="ARBA00012105"/>
    </source>
</evidence>
<dbReference type="PANTHER" id="PTHR22749:SF6">
    <property type="entry name" value="RIBOFLAVIN KINASE"/>
    <property type="match status" value="1"/>
</dbReference>
<gene>
    <name evidence="9" type="ORF">UR56_C0020G0007</name>
</gene>
<evidence type="ECO:0000256" key="6">
    <source>
        <dbReference type="ARBA" id="ARBA00022840"/>
    </source>
</evidence>
<accession>A0A0G0BAE9</accession>
<organism evidence="9 10">
    <name type="scientific">Candidatus Roizmanbacteria bacterium GW2011_GWC2_34_23</name>
    <dbReference type="NCBI Taxonomy" id="1618484"/>
    <lineage>
        <taxon>Bacteria</taxon>
        <taxon>Candidatus Roizmaniibacteriota</taxon>
    </lineage>
</organism>
<sequence>MKGMIFESTHIKGKGRGKPMGFPTINLEIPENFKLKNGIYAAKVTIENKTFVAALHYGPVPTFGDLQKSLEVYLIGVTPLRQGFAGQADYGLENLDDKIIKVEIIKFLRDIIKFKLVEELVKQIEEDVKKIKLIY</sequence>
<evidence type="ECO:0000313" key="10">
    <source>
        <dbReference type="Proteomes" id="UP000034004"/>
    </source>
</evidence>
<dbReference type="Pfam" id="PF01687">
    <property type="entry name" value="Flavokinase"/>
    <property type="match status" value="1"/>
</dbReference>
<dbReference type="InterPro" id="IPR023468">
    <property type="entry name" value="Riboflavin_kinase"/>
</dbReference>
<keyword evidence="4" id="KW-0808">Transferase</keyword>
<dbReference type="Gene3D" id="2.40.30.30">
    <property type="entry name" value="Riboflavin kinase-like"/>
    <property type="match status" value="1"/>
</dbReference>
<evidence type="ECO:0000256" key="2">
    <source>
        <dbReference type="ARBA" id="ARBA00022630"/>
    </source>
</evidence>
<dbReference type="PANTHER" id="PTHR22749">
    <property type="entry name" value="RIBOFLAVIN KINASE/FMN ADENYLYLTRANSFERASE"/>
    <property type="match status" value="1"/>
</dbReference>
<protein>
    <recommendedName>
        <fullName evidence="1">riboflavin kinase</fullName>
        <ecNumber evidence="1">2.7.1.26</ecNumber>
    </recommendedName>
</protein>
<dbReference type="SMART" id="SM00904">
    <property type="entry name" value="Flavokinase"/>
    <property type="match status" value="1"/>
</dbReference>
<evidence type="ECO:0000256" key="5">
    <source>
        <dbReference type="ARBA" id="ARBA00022741"/>
    </source>
</evidence>
<name>A0A0G0BAE9_9BACT</name>
<reference evidence="9 10" key="1">
    <citation type="journal article" date="2015" name="Nature">
        <title>rRNA introns, odd ribosomes, and small enigmatic genomes across a large radiation of phyla.</title>
        <authorList>
            <person name="Brown C.T."/>
            <person name="Hug L.A."/>
            <person name="Thomas B.C."/>
            <person name="Sharon I."/>
            <person name="Castelle C.J."/>
            <person name="Singh A."/>
            <person name="Wilkins M.J."/>
            <person name="Williams K.H."/>
            <person name="Banfield J.F."/>
        </authorList>
    </citation>
    <scope>NUCLEOTIDE SEQUENCE [LARGE SCALE GENOMIC DNA]</scope>
</reference>
<dbReference type="EC" id="2.7.1.26" evidence="1"/>
<dbReference type="Proteomes" id="UP000034004">
    <property type="component" value="Unassembled WGS sequence"/>
</dbReference>
<evidence type="ECO:0000259" key="8">
    <source>
        <dbReference type="SMART" id="SM00904"/>
    </source>
</evidence>
<keyword evidence="2" id="KW-0285">Flavoprotein</keyword>
<evidence type="ECO:0000256" key="4">
    <source>
        <dbReference type="ARBA" id="ARBA00022679"/>
    </source>
</evidence>
<dbReference type="EMBL" id="LBPR01000020">
    <property type="protein sequence ID" value="KKP60721.1"/>
    <property type="molecule type" value="Genomic_DNA"/>
</dbReference>
<comment type="catalytic activity">
    <reaction evidence="7">
        <text>riboflavin + ATP = FMN + ADP + H(+)</text>
        <dbReference type="Rhea" id="RHEA:14357"/>
        <dbReference type="ChEBI" id="CHEBI:15378"/>
        <dbReference type="ChEBI" id="CHEBI:30616"/>
        <dbReference type="ChEBI" id="CHEBI:57986"/>
        <dbReference type="ChEBI" id="CHEBI:58210"/>
        <dbReference type="ChEBI" id="CHEBI:456216"/>
        <dbReference type="EC" id="2.7.1.26"/>
    </reaction>
</comment>
<evidence type="ECO:0000256" key="3">
    <source>
        <dbReference type="ARBA" id="ARBA00022643"/>
    </source>
</evidence>
<dbReference type="InterPro" id="IPR023465">
    <property type="entry name" value="Riboflavin_kinase_dom_sf"/>
</dbReference>
<comment type="caution">
    <text evidence="9">The sequence shown here is derived from an EMBL/GenBank/DDBJ whole genome shotgun (WGS) entry which is preliminary data.</text>
</comment>
<dbReference type="GO" id="GO:0009398">
    <property type="term" value="P:FMN biosynthetic process"/>
    <property type="evidence" value="ECO:0007669"/>
    <property type="project" value="TreeGrafter"/>
</dbReference>
<dbReference type="AlphaFoldDB" id="A0A0G0BAE9"/>
<evidence type="ECO:0000313" key="9">
    <source>
        <dbReference type="EMBL" id="KKP60721.1"/>
    </source>
</evidence>
<dbReference type="GO" id="GO:0008531">
    <property type="term" value="F:riboflavin kinase activity"/>
    <property type="evidence" value="ECO:0007669"/>
    <property type="project" value="UniProtKB-EC"/>
</dbReference>
<keyword evidence="5" id="KW-0547">Nucleotide-binding</keyword>
<keyword evidence="3" id="KW-0288">FMN</keyword>
<keyword evidence="6" id="KW-0067">ATP-binding</keyword>
<keyword evidence="9" id="KW-0418">Kinase</keyword>
<dbReference type="InterPro" id="IPR015865">
    <property type="entry name" value="Riboflavin_kinase_bac/euk"/>
</dbReference>
<dbReference type="GO" id="GO:0009231">
    <property type="term" value="P:riboflavin biosynthetic process"/>
    <property type="evidence" value="ECO:0007669"/>
    <property type="project" value="InterPro"/>
</dbReference>
<feature type="domain" description="Riboflavin kinase" evidence="8">
    <location>
        <begin position="4"/>
        <end position="134"/>
    </location>
</feature>
<evidence type="ECO:0000256" key="7">
    <source>
        <dbReference type="ARBA" id="ARBA00047880"/>
    </source>
</evidence>
<dbReference type="STRING" id="1618484.UR56_C0020G0007"/>
<proteinExistence type="predicted"/>